<protein>
    <submittedName>
        <fullName evidence="1">Uncharacterized protein</fullName>
    </submittedName>
</protein>
<comment type="caution">
    <text evidence="1">The sequence shown here is derived from an EMBL/GenBank/DDBJ whole genome shotgun (WGS) entry which is preliminary data.</text>
</comment>
<organism evidence="1 2">
    <name type="scientific">Lasiodiplodia mahajangana</name>
    <dbReference type="NCBI Taxonomy" id="1108764"/>
    <lineage>
        <taxon>Eukaryota</taxon>
        <taxon>Fungi</taxon>
        <taxon>Dikarya</taxon>
        <taxon>Ascomycota</taxon>
        <taxon>Pezizomycotina</taxon>
        <taxon>Dothideomycetes</taxon>
        <taxon>Dothideomycetes incertae sedis</taxon>
        <taxon>Botryosphaeriales</taxon>
        <taxon>Botryosphaeriaceae</taxon>
        <taxon>Lasiodiplodia</taxon>
    </lineage>
</organism>
<accession>A0ACC2JPC6</accession>
<proteinExistence type="predicted"/>
<evidence type="ECO:0000313" key="2">
    <source>
        <dbReference type="Proteomes" id="UP001153332"/>
    </source>
</evidence>
<name>A0ACC2JPC6_9PEZI</name>
<dbReference type="Proteomes" id="UP001153332">
    <property type="component" value="Unassembled WGS sequence"/>
</dbReference>
<gene>
    <name evidence="1" type="ORF">O1611_g4529</name>
</gene>
<reference evidence="1" key="1">
    <citation type="submission" date="2022-12" db="EMBL/GenBank/DDBJ databases">
        <title>Genome Sequence of Lasiodiplodia mahajangana.</title>
        <authorList>
            <person name="Buettner E."/>
        </authorList>
    </citation>
    <scope>NUCLEOTIDE SEQUENCE</scope>
    <source>
        <strain evidence="1">VT137</strain>
    </source>
</reference>
<evidence type="ECO:0000313" key="1">
    <source>
        <dbReference type="EMBL" id="KAJ8129103.1"/>
    </source>
</evidence>
<keyword evidence="2" id="KW-1185">Reference proteome</keyword>
<dbReference type="EMBL" id="JAPUUL010000862">
    <property type="protein sequence ID" value="KAJ8129103.1"/>
    <property type="molecule type" value="Genomic_DNA"/>
</dbReference>
<sequence>MAILSFSIAALALAAFTAAAPADLPQRRDGVNGDIAQFSLGWSTCAGTVAALSSGSHLEFQSDGNLVLYFSGGISFNSGFSDPSLPCANPCNCRLILQGDGNLVTYINYGQPNQAVGWNSGTAGVSPKTGSTASYFEVFGNQVAINNFPFVAVVDSKGYGLFSTELDAIPGTGPMAWCPGRTLGQIVLVNGVTDSRELDDALNSYRADLFSTFFLDSDVRVFDFFAEDIEQSNSSYLISDRPRSIIGELQKSKVSLLAHPEPAAVVFLSKYDWIYACEAEHPDYQWLAYGVVGLHFFDSACCGEPQQWNDFLVRVLALRGTKTLNLPQLFTIFPNELSQAEREFAPVSQGFNISLHNELELQSSLDRPPDIWEFDKEDPRLNEVLRAVYGDLRTKSIRQQRGFQTLQRFLSPHTASLGLMKPLAIEQESMGWILGNQAYKDWTLSTNPTVLELTGAPGSGTSQICSNIISTLVATDKCPQAFVITFRFDRWDLRRNSAQAFVSSLIRQLLTLDPSLYRMVQNVTDLIVLQSNVGYDQLLDLLSSILSKVESSQNVFLIINSAGQHIQSLESTIVSLVTDPLISCRLKILVTTYTPLSLPEDVSSYSIPISNSDDVGRIQNTINQRVTQITIRNPAWKDSEEAIVQKLCRESCTLIEATLNLGILEDGLIPSTREGIEGFLSQEQFQRGGTLEEVVNESQSQDKSAVLLLNWVFHALRPLTVPELAVALTLTPDRLAKGTSTLDVIHDEAALTRVRDLVRSMNMLKLVNGEVVPIHHTAHSYLKARRLILASDFHSFATRCCLSYLLACSSHKNSIPNSGGGGVATTFLEYAETVWPDHYRAELTPTQALDDEVAKFLTSCTWWAKRYADIFKWRIDLDLDNILLLASHLGFLRIVEQIASNEDAHTVDQFVAALSASVRVGDAKVFRYLLAKIPPDTDLTAVLGTAAEYGRLQIIRLLMNRDLTPFQLAPDNQENSDPLFLAAMNAHSGVVEPLLSQGRPITAKEAAQDGEALPRFQTNVLHLAAQLGDVGTLSSLRRLRPNEFDALLESQNSEGKSPLELSCISGSLRTFDFLLNVLKPHENAKLQKLLYIAASQGHIPIVNRLISSGVPIIGGTPGTLETAVLNRHYAVVSKLVEEGNKVLHSPEIAESDARVESWKEQLALSFDTGIQDPLNYDYRIVSLLAPYRRVKVENEWRAISRAFHNDHLDIVKHIRSKYISTNGISGDLDQRFLDLAVRKNRPDIIHFLMDQGIDVGVESIHDATRRNHVLCVHELLRQTPQMYKEHSRNINWIREEMERRYKLWEVFEVAVKEGVTTVAKVLLSWGNSDMSSRLSSELGYLDREPADFLNMALRSGKLDLIRLLLDNGCTTNHTKPTFDHPPLHVAIRNGNDDIIKLLLDKSANPNIKDNGGENSLHAAVRFKSRTSIETLLQHNADASAINLAGLSPLHLAVMDNESSLVAALLGFRTGQHDEEGTYEAADGNKEAQNAHPDIDAQDPKSGMTPLGIAIRNCNLPIVHMLLTAGANPNGPGGTFGSLINVAILVGDLEIIETLLSWGANVETMTARFGGPFHALQQYGVLTPRQQHESLGAGRVANLLLEYKADIDAPDNAGISPLAWMIMNGEISYAELLLDIGADPKKVDNAGMTCIHYAASWGSESLIKKLIGAGLDPCIPDSSGEMPLYRAALEVKGNKDSSQSEVALDRFNAILDALPDEDKNRQLELAVTAVLKGGSTELFNDITSSEDLNLNVPDNNGWTALDIAGSSPTLTEEFKSLKRKRAMGGSGIREPTRLVQCTLSYNVSISQDGREAWINGYNANFVPRESAIAIGLVNEGLDLTGFVGRQNGSWSYQSGDLSIIFKDETAAKVPPYQAGNIVSVSINMARRQASFALDGAWRSETIEIYGQVYPAVSFEWFEGGISKVKINFGPEKGGTEFKYKPREDCVEIAPTTGLPSLEGVVG</sequence>